<keyword evidence="1" id="KW-0812">Transmembrane</keyword>
<reference evidence="2" key="1">
    <citation type="submission" date="2013-11" db="EMBL/GenBank/DDBJ databases">
        <title>Microbial diversity, functional groups and degradation webs in Northern and Southern Mediterranean and Red Sea marine crude oil polluted sites.</title>
        <authorList>
            <person name="Daffonchio D."/>
            <person name="Mapelli F."/>
            <person name="Ferrer M."/>
            <person name="Richter M."/>
            <person name="Cherif A."/>
            <person name="Malkawi H.I."/>
            <person name="Yakimov M.M."/>
            <person name="Abdel-Fattah Y.R."/>
            <person name="Blaghen M."/>
            <person name="Golyshin P.N."/>
            <person name="Kalogerakis N."/>
            <person name="Boon N."/>
            <person name="Magagnini M."/>
            <person name="Fava F."/>
        </authorList>
    </citation>
    <scope>NUCLEOTIDE SEQUENCE</scope>
</reference>
<proteinExistence type="predicted"/>
<organism evidence="2">
    <name type="scientific">marine sediment metagenome</name>
    <dbReference type="NCBI Taxonomy" id="412755"/>
    <lineage>
        <taxon>unclassified sequences</taxon>
        <taxon>metagenomes</taxon>
        <taxon>ecological metagenomes</taxon>
    </lineage>
</organism>
<keyword evidence="1" id="KW-1133">Transmembrane helix</keyword>
<dbReference type="AlphaFoldDB" id="A0A1B6NW09"/>
<feature type="transmembrane region" description="Helical" evidence="1">
    <location>
        <begin position="12"/>
        <end position="36"/>
    </location>
</feature>
<accession>A0A1B6NW09</accession>
<comment type="caution">
    <text evidence="2">The sequence shown here is derived from an EMBL/GenBank/DDBJ whole genome shotgun (WGS) entry which is preliminary data.</text>
</comment>
<dbReference type="EMBL" id="AYSL01000716">
    <property type="protein sequence ID" value="KTF07162.1"/>
    <property type="molecule type" value="Genomic_DNA"/>
</dbReference>
<evidence type="ECO:0000313" key="2">
    <source>
        <dbReference type="EMBL" id="KTF07162.1"/>
    </source>
</evidence>
<gene>
    <name evidence="2" type="ORF">MGSAQ_001341</name>
</gene>
<evidence type="ECO:0000256" key="1">
    <source>
        <dbReference type="SAM" id="Phobius"/>
    </source>
</evidence>
<keyword evidence="1" id="KW-0472">Membrane</keyword>
<feature type="non-terminal residue" evidence="2">
    <location>
        <position position="47"/>
    </location>
</feature>
<protein>
    <submittedName>
        <fullName evidence="2">Uncharacterized protein</fullName>
    </submittedName>
</protein>
<name>A0A1B6NW09_9ZZZZ</name>
<sequence length="47" mass="5218">MGKNENRTKEIPVFNVGAFNVMSSGLLVIFYFFALISTNALAQSEFT</sequence>